<protein>
    <recommendedName>
        <fullName evidence="3">Molecular chaperone Tir</fullName>
    </recommendedName>
</protein>
<dbReference type="Proteomes" id="UP000268094">
    <property type="component" value="Unassembled WGS sequence"/>
</dbReference>
<dbReference type="AlphaFoldDB" id="A0A3A8J844"/>
<keyword evidence="2" id="KW-1185">Reference proteome</keyword>
<name>A0A3A8J844_9BACT</name>
<evidence type="ECO:0000313" key="1">
    <source>
        <dbReference type="EMBL" id="RKG86651.1"/>
    </source>
</evidence>
<sequence>MTLEEAQRLVQSFMRAHGDTEGSGLNAKGFGGAALGEAQIYFEHAKDSGALKCSALIYRFRDAPRPGVIDGFRAEEKSGTDTGGGKVDYETENKSLFLSRTYGVLPAEQQFKEDLDRLVEASLNWGEEVFNRVADRTVPAK</sequence>
<evidence type="ECO:0008006" key="3">
    <source>
        <dbReference type="Google" id="ProtNLM"/>
    </source>
</evidence>
<proteinExistence type="predicted"/>
<dbReference type="OrthoDB" id="5381984at2"/>
<organism evidence="1 2">
    <name type="scientific">Corallococcus terminator</name>
    <dbReference type="NCBI Taxonomy" id="2316733"/>
    <lineage>
        <taxon>Bacteria</taxon>
        <taxon>Pseudomonadati</taxon>
        <taxon>Myxococcota</taxon>
        <taxon>Myxococcia</taxon>
        <taxon>Myxococcales</taxon>
        <taxon>Cystobacterineae</taxon>
        <taxon>Myxococcaceae</taxon>
        <taxon>Corallococcus</taxon>
    </lineage>
</organism>
<comment type="caution">
    <text evidence="1">The sequence shown here is derived from an EMBL/GenBank/DDBJ whole genome shotgun (WGS) entry which is preliminary data.</text>
</comment>
<reference evidence="2" key="1">
    <citation type="submission" date="2018-09" db="EMBL/GenBank/DDBJ databases">
        <authorList>
            <person name="Livingstone P.G."/>
            <person name="Whitworth D.E."/>
        </authorList>
    </citation>
    <scope>NUCLEOTIDE SEQUENCE [LARGE SCALE GENOMIC DNA]</scope>
    <source>
        <strain evidence="2">CA054A</strain>
    </source>
</reference>
<evidence type="ECO:0000313" key="2">
    <source>
        <dbReference type="Proteomes" id="UP000268094"/>
    </source>
</evidence>
<dbReference type="EMBL" id="RAVZ01000110">
    <property type="protein sequence ID" value="RKG86651.1"/>
    <property type="molecule type" value="Genomic_DNA"/>
</dbReference>
<dbReference type="RefSeq" id="WP_120541776.1">
    <property type="nucleotide sequence ID" value="NZ_RAVZ01000110.1"/>
</dbReference>
<accession>A0A3A8J844</accession>
<gene>
    <name evidence="1" type="ORF">D7V88_17465</name>
</gene>